<organism evidence="2 3">
    <name type="scientific">Urochloa decumbens</name>
    <dbReference type="NCBI Taxonomy" id="240449"/>
    <lineage>
        <taxon>Eukaryota</taxon>
        <taxon>Viridiplantae</taxon>
        <taxon>Streptophyta</taxon>
        <taxon>Embryophyta</taxon>
        <taxon>Tracheophyta</taxon>
        <taxon>Spermatophyta</taxon>
        <taxon>Magnoliopsida</taxon>
        <taxon>Liliopsida</taxon>
        <taxon>Poales</taxon>
        <taxon>Poaceae</taxon>
        <taxon>PACMAD clade</taxon>
        <taxon>Panicoideae</taxon>
        <taxon>Panicodae</taxon>
        <taxon>Paniceae</taxon>
        <taxon>Melinidinae</taxon>
        <taxon>Urochloa</taxon>
    </lineage>
</organism>
<reference evidence="2" key="1">
    <citation type="submission" date="2024-10" db="EMBL/GenBank/DDBJ databases">
        <authorList>
            <person name="Ryan C."/>
        </authorList>
    </citation>
    <scope>NUCLEOTIDE SEQUENCE [LARGE SCALE GENOMIC DNA]</scope>
</reference>
<dbReference type="Proteomes" id="UP001497457">
    <property type="component" value="Chromosome 23rd"/>
</dbReference>
<keyword evidence="3" id="KW-1185">Reference proteome</keyword>
<dbReference type="AlphaFoldDB" id="A0ABC9AV11"/>
<feature type="chain" id="PRO_5044841482" evidence="1">
    <location>
        <begin position="30"/>
        <end position="115"/>
    </location>
</feature>
<sequence>MAAAMLSRQQVRLLPVAALVALMCAAAVAQGPITGSAQCKMVDPNVVNACFKSFGAGKKNAMADRVISSGNTIKVAVDCCVVFGGHQCLCQMKKVWNAQKNGTPNTVQCVKDKKC</sequence>
<evidence type="ECO:0000313" key="2">
    <source>
        <dbReference type="EMBL" id="CAL4987930.1"/>
    </source>
</evidence>
<gene>
    <name evidence="2" type="ORF">URODEC1_LOCUS59047</name>
</gene>
<feature type="signal peptide" evidence="1">
    <location>
        <begin position="1"/>
        <end position="29"/>
    </location>
</feature>
<dbReference type="EMBL" id="OZ075133">
    <property type="protein sequence ID" value="CAL4987930.1"/>
    <property type="molecule type" value="Genomic_DNA"/>
</dbReference>
<protein>
    <submittedName>
        <fullName evidence="2">Uncharacterized protein</fullName>
    </submittedName>
</protein>
<evidence type="ECO:0000313" key="3">
    <source>
        <dbReference type="Proteomes" id="UP001497457"/>
    </source>
</evidence>
<name>A0ABC9AV11_9POAL</name>
<keyword evidence="1" id="KW-0732">Signal</keyword>
<proteinExistence type="predicted"/>
<evidence type="ECO:0000256" key="1">
    <source>
        <dbReference type="SAM" id="SignalP"/>
    </source>
</evidence>
<accession>A0ABC9AV11</accession>